<evidence type="ECO:0000256" key="5">
    <source>
        <dbReference type="ARBA" id="ARBA00022692"/>
    </source>
</evidence>
<evidence type="ECO:0000313" key="14">
    <source>
        <dbReference type="EMBL" id="THG92412.1"/>
    </source>
</evidence>
<feature type="transmembrane region" description="Helical" evidence="12">
    <location>
        <begin position="16"/>
        <end position="42"/>
    </location>
</feature>
<sequence length="296" mass="34682">MNEWFLLARKIKIHPLFWFVLGIGIITGYFREVLMVFMIVFIHELGHAVAASYFKWKINKIELLPFGGVAEVEDNGNKPFREELMIILAGPIQHVWMIGLSFSFAGSSFWSEQAHQLFLNHNLVILLFNLLPILPLDGGRLLQLLCCYRSPYKTGMATARKLSFFILIACMIIVSFFFSFHLNIWVVFSFLILNNYLEWKQRHYRFVRFLMGRNAFVPKRPIKTIRVDDTMIIKDVMDLFERGVTHQLVVSSQSNEAPIYVPESMLLRAFLGNYSKIRLKEWLDSTEQNDFRMIKI</sequence>
<dbReference type="PANTHER" id="PTHR39188">
    <property type="entry name" value="MEMBRANE-ASSOCIATED ZINC METALLOPROTEASE M50B"/>
    <property type="match status" value="1"/>
</dbReference>
<dbReference type="PANTHER" id="PTHR39188:SF3">
    <property type="entry name" value="STAGE IV SPORULATION PROTEIN FB"/>
    <property type="match status" value="1"/>
</dbReference>
<keyword evidence="5 12" id="KW-0812">Transmembrane</keyword>
<keyword evidence="9 12" id="KW-1133">Transmembrane helix</keyword>
<dbReference type="Pfam" id="PF02163">
    <property type="entry name" value="Peptidase_M50"/>
    <property type="match status" value="2"/>
</dbReference>
<keyword evidence="4" id="KW-0645">Protease</keyword>
<evidence type="ECO:0000313" key="15">
    <source>
        <dbReference type="Proteomes" id="UP000297014"/>
    </source>
</evidence>
<dbReference type="GO" id="GO:0046872">
    <property type="term" value="F:metal ion binding"/>
    <property type="evidence" value="ECO:0007669"/>
    <property type="project" value="UniProtKB-KW"/>
</dbReference>
<comment type="subcellular location">
    <subcellularLocation>
        <location evidence="2">Membrane</location>
        <topology evidence="2">Multi-pass membrane protein</topology>
    </subcellularLocation>
</comment>
<dbReference type="EMBL" id="JALP01000002">
    <property type="protein sequence ID" value="THG92412.1"/>
    <property type="molecule type" value="Genomic_DNA"/>
</dbReference>
<protein>
    <submittedName>
        <fullName evidence="14">Stage IV sporulation protein FB</fullName>
    </submittedName>
</protein>
<keyword evidence="7" id="KW-0378">Hydrolase</keyword>
<evidence type="ECO:0000256" key="3">
    <source>
        <dbReference type="ARBA" id="ARBA00007931"/>
    </source>
</evidence>
<organism evidence="14 15">
    <name type="scientific">Alkalihalobacillus alcalophilus ATCC 27647 = CGMCC 1.3604</name>
    <dbReference type="NCBI Taxonomy" id="1218173"/>
    <lineage>
        <taxon>Bacteria</taxon>
        <taxon>Bacillati</taxon>
        <taxon>Bacillota</taxon>
        <taxon>Bacilli</taxon>
        <taxon>Bacillales</taxon>
        <taxon>Bacillaceae</taxon>
        <taxon>Alkalihalobacillus</taxon>
    </lineage>
</organism>
<evidence type="ECO:0000256" key="12">
    <source>
        <dbReference type="SAM" id="Phobius"/>
    </source>
</evidence>
<dbReference type="InterPro" id="IPR008915">
    <property type="entry name" value="Peptidase_M50"/>
</dbReference>
<keyword evidence="6" id="KW-0479">Metal-binding</keyword>
<evidence type="ECO:0000256" key="8">
    <source>
        <dbReference type="ARBA" id="ARBA00022833"/>
    </source>
</evidence>
<accession>A0A4V3X911</accession>
<evidence type="ECO:0000256" key="4">
    <source>
        <dbReference type="ARBA" id="ARBA00022670"/>
    </source>
</evidence>
<reference evidence="14 15" key="1">
    <citation type="submission" date="2014-01" db="EMBL/GenBank/DDBJ databases">
        <title>Draft genome sequencing of Bacillus alcalophilus CGMCC 1.3604.</title>
        <authorList>
            <person name="Yang J."/>
            <person name="Diao L."/>
            <person name="Yang S."/>
        </authorList>
    </citation>
    <scope>NUCLEOTIDE SEQUENCE [LARGE SCALE GENOMIC DNA]</scope>
    <source>
        <strain evidence="14 15">CGMCC 1.3604</strain>
    </source>
</reference>
<comment type="cofactor">
    <cofactor evidence="1">
        <name>Zn(2+)</name>
        <dbReference type="ChEBI" id="CHEBI:29105"/>
    </cofactor>
</comment>
<evidence type="ECO:0000256" key="2">
    <source>
        <dbReference type="ARBA" id="ARBA00004141"/>
    </source>
</evidence>
<feature type="transmembrane region" description="Helical" evidence="12">
    <location>
        <begin position="84"/>
        <end position="105"/>
    </location>
</feature>
<keyword evidence="10" id="KW-0482">Metalloprotease</keyword>
<evidence type="ECO:0000256" key="11">
    <source>
        <dbReference type="ARBA" id="ARBA00023136"/>
    </source>
</evidence>
<dbReference type="GO" id="GO:0006508">
    <property type="term" value="P:proteolysis"/>
    <property type="evidence" value="ECO:0007669"/>
    <property type="project" value="UniProtKB-KW"/>
</dbReference>
<feature type="transmembrane region" description="Helical" evidence="12">
    <location>
        <begin position="117"/>
        <end position="134"/>
    </location>
</feature>
<comment type="similarity">
    <text evidence="3">Belongs to the peptidase M50B family.</text>
</comment>
<dbReference type="CDD" id="cd06161">
    <property type="entry name" value="S2P-M50_SpoIVFB"/>
    <property type="match status" value="1"/>
</dbReference>
<keyword evidence="11 12" id="KW-0472">Membrane</keyword>
<evidence type="ECO:0000256" key="10">
    <source>
        <dbReference type="ARBA" id="ARBA00023049"/>
    </source>
</evidence>
<keyword evidence="8" id="KW-0862">Zinc</keyword>
<evidence type="ECO:0000256" key="7">
    <source>
        <dbReference type="ARBA" id="ARBA00022801"/>
    </source>
</evidence>
<evidence type="ECO:0000256" key="6">
    <source>
        <dbReference type="ARBA" id="ARBA00022723"/>
    </source>
</evidence>
<dbReference type="AlphaFoldDB" id="A0A4V3X911"/>
<dbReference type="GO" id="GO:0008237">
    <property type="term" value="F:metallopeptidase activity"/>
    <property type="evidence" value="ECO:0007669"/>
    <property type="project" value="UniProtKB-KW"/>
</dbReference>
<feature type="transmembrane region" description="Helical" evidence="12">
    <location>
        <begin position="164"/>
        <end position="193"/>
    </location>
</feature>
<comment type="caution">
    <text evidence="14">The sequence shown here is derived from an EMBL/GenBank/DDBJ whole genome shotgun (WGS) entry which is preliminary data.</text>
</comment>
<feature type="domain" description="Peptidase M50" evidence="13">
    <location>
        <begin position="33"/>
        <end position="103"/>
    </location>
</feature>
<proteinExistence type="inferred from homology"/>
<dbReference type="Proteomes" id="UP000297014">
    <property type="component" value="Unassembled WGS sequence"/>
</dbReference>
<gene>
    <name evidence="14" type="ORF">AJ85_04960</name>
</gene>
<evidence type="ECO:0000256" key="9">
    <source>
        <dbReference type="ARBA" id="ARBA00022989"/>
    </source>
</evidence>
<feature type="domain" description="Peptidase M50" evidence="13">
    <location>
        <begin position="120"/>
        <end position="168"/>
    </location>
</feature>
<dbReference type="GO" id="GO:0016020">
    <property type="term" value="C:membrane"/>
    <property type="evidence" value="ECO:0007669"/>
    <property type="project" value="UniProtKB-SubCell"/>
</dbReference>
<name>A0A4V3X911_ALKAL</name>
<evidence type="ECO:0000256" key="1">
    <source>
        <dbReference type="ARBA" id="ARBA00001947"/>
    </source>
</evidence>
<evidence type="ECO:0000259" key="13">
    <source>
        <dbReference type="Pfam" id="PF02163"/>
    </source>
</evidence>